<sequence>MSQGVDKDHSPFVIRVFDDDRFSVPSSQDIARPEGHAADHVFAQWKSHCGDAFEQRYENRSAGHVAAIFRHTVASFETSAARIESHPFTLIGEKIEKSGTAAPSPDAHLMFSLHKSKDSLLLSPIPWCPKPVTAIERNSG</sequence>
<dbReference type="AlphaFoldDB" id="A0A6H5HP19"/>
<name>A0A6H5HP19_9HEMI</name>
<organism evidence="1 2">
    <name type="scientific">Nesidiocoris tenuis</name>
    <dbReference type="NCBI Taxonomy" id="355587"/>
    <lineage>
        <taxon>Eukaryota</taxon>
        <taxon>Metazoa</taxon>
        <taxon>Ecdysozoa</taxon>
        <taxon>Arthropoda</taxon>
        <taxon>Hexapoda</taxon>
        <taxon>Insecta</taxon>
        <taxon>Pterygota</taxon>
        <taxon>Neoptera</taxon>
        <taxon>Paraneoptera</taxon>
        <taxon>Hemiptera</taxon>
        <taxon>Heteroptera</taxon>
        <taxon>Panheteroptera</taxon>
        <taxon>Cimicomorpha</taxon>
        <taxon>Miridae</taxon>
        <taxon>Dicyphina</taxon>
        <taxon>Nesidiocoris</taxon>
    </lineage>
</organism>
<gene>
    <name evidence="1" type="ORF">NTEN_LOCUS23379</name>
</gene>
<keyword evidence="2" id="KW-1185">Reference proteome</keyword>
<protein>
    <submittedName>
        <fullName evidence="1">Uncharacterized protein</fullName>
    </submittedName>
</protein>
<accession>A0A6H5HP19</accession>
<dbReference type="Proteomes" id="UP000479000">
    <property type="component" value="Unassembled WGS sequence"/>
</dbReference>
<evidence type="ECO:0000313" key="2">
    <source>
        <dbReference type="Proteomes" id="UP000479000"/>
    </source>
</evidence>
<reference evidence="1 2" key="1">
    <citation type="submission" date="2020-02" db="EMBL/GenBank/DDBJ databases">
        <authorList>
            <person name="Ferguson B K."/>
        </authorList>
    </citation>
    <scope>NUCLEOTIDE SEQUENCE [LARGE SCALE GENOMIC DNA]</scope>
</reference>
<feature type="non-terminal residue" evidence="1">
    <location>
        <position position="140"/>
    </location>
</feature>
<dbReference type="EMBL" id="CADCXU010034405">
    <property type="protein sequence ID" value="CAB0019687.1"/>
    <property type="molecule type" value="Genomic_DNA"/>
</dbReference>
<proteinExistence type="predicted"/>
<evidence type="ECO:0000313" key="1">
    <source>
        <dbReference type="EMBL" id="CAB0019687.1"/>
    </source>
</evidence>